<accession>A0A5N6SZ42</accession>
<dbReference type="Proteomes" id="UP000325672">
    <property type="component" value="Unassembled WGS sequence"/>
</dbReference>
<organism evidence="1 2">
    <name type="scientific">Aspergillus pseudotamarii</name>
    <dbReference type="NCBI Taxonomy" id="132259"/>
    <lineage>
        <taxon>Eukaryota</taxon>
        <taxon>Fungi</taxon>
        <taxon>Dikarya</taxon>
        <taxon>Ascomycota</taxon>
        <taxon>Pezizomycotina</taxon>
        <taxon>Eurotiomycetes</taxon>
        <taxon>Eurotiomycetidae</taxon>
        <taxon>Eurotiales</taxon>
        <taxon>Aspergillaceae</taxon>
        <taxon>Aspergillus</taxon>
        <taxon>Aspergillus subgen. Circumdati</taxon>
    </lineage>
</organism>
<dbReference type="AlphaFoldDB" id="A0A5N6SZ42"/>
<keyword evidence="2" id="KW-1185">Reference proteome</keyword>
<gene>
    <name evidence="1" type="ORF">BDV38DRAFT_34256</name>
</gene>
<name>A0A5N6SZ42_ASPPS</name>
<evidence type="ECO:0000313" key="1">
    <source>
        <dbReference type="EMBL" id="KAE8139958.1"/>
    </source>
</evidence>
<sequence length="60" mass="6939">MIKYDLINYPSHDRLIYVSSGLITKKINGSLLRNTSRVTLICPFHPLSNLPWIPALYHFP</sequence>
<dbReference type="RefSeq" id="XP_031916021.1">
    <property type="nucleotide sequence ID" value="XM_032063200.1"/>
</dbReference>
<protein>
    <submittedName>
        <fullName evidence="1">Uncharacterized protein</fullName>
    </submittedName>
</protein>
<evidence type="ECO:0000313" key="2">
    <source>
        <dbReference type="Proteomes" id="UP000325672"/>
    </source>
</evidence>
<dbReference type="EMBL" id="ML743563">
    <property type="protein sequence ID" value="KAE8139958.1"/>
    <property type="molecule type" value="Genomic_DNA"/>
</dbReference>
<proteinExistence type="predicted"/>
<reference evidence="1 2" key="1">
    <citation type="submission" date="2019-04" db="EMBL/GenBank/DDBJ databases">
        <title>Friends and foes A comparative genomics study of 23 Aspergillus species from section Flavi.</title>
        <authorList>
            <consortium name="DOE Joint Genome Institute"/>
            <person name="Kjaerbolling I."/>
            <person name="Vesth T."/>
            <person name="Frisvad J.C."/>
            <person name="Nybo J.L."/>
            <person name="Theobald S."/>
            <person name="Kildgaard S."/>
            <person name="Isbrandt T."/>
            <person name="Kuo A."/>
            <person name="Sato A."/>
            <person name="Lyhne E.K."/>
            <person name="Kogle M.E."/>
            <person name="Wiebenga A."/>
            <person name="Kun R.S."/>
            <person name="Lubbers R.J."/>
            <person name="Makela M.R."/>
            <person name="Barry K."/>
            <person name="Chovatia M."/>
            <person name="Clum A."/>
            <person name="Daum C."/>
            <person name="Haridas S."/>
            <person name="He G."/>
            <person name="LaButti K."/>
            <person name="Lipzen A."/>
            <person name="Mondo S."/>
            <person name="Riley R."/>
            <person name="Salamov A."/>
            <person name="Simmons B.A."/>
            <person name="Magnuson J.K."/>
            <person name="Henrissat B."/>
            <person name="Mortensen U.H."/>
            <person name="Larsen T.O."/>
            <person name="Devries R.P."/>
            <person name="Grigoriev I.V."/>
            <person name="Machida M."/>
            <person name="Baker S.E."/>
            <person name="Andersen M.R."/>
        </authorList>
    </citation>
    <scope>NUCLEOTIDE SEQUENCE [LARGE SCALE GENOMIC DNA]</scope>
    <source>
        <strain evidence="1 2">CBS 117625</strain>
    </source>
</reference>
<dbReference type="GeneID" id="43647410"/>